<reference evidence="1" key="1">
    <citation type="submission" date="2014-09" db="EMBL/GenBank/DDBJ databases">
        <authorList>
            <person name="Magalhaes I.L.F."/>
            <person name="Oliveira U."/>
            <person name="Santos F.R."/>
            <person name="Vidigal T.H.D.A."/>
            <person name="Brescovit A.D."/>
            <person name="Santos A.J."/>
        </authorList>
    </citation>
    <scope>NUCLEOTIDE SEQUENCE</scope>
    <source>
        <tissue evidence="1">Shoot tissue taken approximately 20 cm above the soil surface</tissue>
    </source>
</reference>
<organism evidence="1">
    <name type="scientific">Arundo donax</name>
    <name type="common">Giant reed</name>
    <name type="synonym">Donax arundinaceus</name>
    <dbReference type="NCBI Taxonomy" id="35708"/>
    <lineage>
        <taxon>Eukaryota</taxon>
        <taxon>Viridiplantae</taxon>
        <taxon>Streptophyta</taxon>
        <taxon>Embryophyta</taxon>
        <taxon>Tracheophyta</taxon>
        <taxon>Spermatophyta</taxon>
        <taxon>Magnoliopsida</taxon>
        <taxon>Liliopsida</taxon>
        <taxon>Poales</taxon>
        <taxon>Poaceae</taxon>
        <taxon>PACMAD clade</taxon>
        <taxon>Arundinoideae</taxon>
        <taxon>Arundineae</taxon>
        <taxon>Arundo</taxon>
    </lineage>
</organism>
<sequence length="69" mass="8102">MVLTRRKLCLMTSRKLSASDIAAKSHRRRRQFLVVQTGLCKYPHLEASSLFFITFVLVYQEYYIVQDSS</sequence>
<accession>A0A0A9CZB4</accession>
<protein>
    <submittedName>
        <fullName evidence="1">Uncharacterized protein</fullName>
    </submittedName>
</protein>
<proteinExistence type="predicted"/>
<name>A0A0A9CZB4_ARUDO</name>
<dbReference type="AlphaFoldDB" id="A0A0A9CZB4"/>
<reference evidence="1" key="2">
    <citation type="journal article" date="2015" name="Data Brief">
        <title>Shoot transcriptome of the giant reed, Arundo donax.</title>
        <authorList>
            <person name="Barrero R.A."/>
            <person name="Guerrero F.D."/>
            <person name="Moolhuijzen P."/>
            <person name="Goolsby J.A."/>
            <person name="Tidwell J."/>
            <person name="Bellgard S.E."/>
            <person name="Bellgard M.I."/>
        </authorList>
    </citation>
    <scope>NUCLEOTIDE SEQUENCE</scope>
    <source>
        <tissue evidence="1">Shoot tissue taken approximately 20 cm above the soil surface</tissue>
    </source>
</reference>
<dbReference type="EMBL" id="GBRH01219175">
    <property type="protein sequence ID" value="JAD78720.1"/>
    <property type="molecule type" value="Transcribed_RNA"/>
</dbReference>
<evidence type="ECO:0000313" key="1">
    <source>
        <dbReference type="EMBL" id="JAD78720.1"/>
    </source>
</evidence>